<protein>
    <submittedName>
        <fullName evidence="9">PAP2 superfamily protein</fullName>
    </submittedName>
</protein>
<feature type="domain" description="Phosphatidic acid phosphatase type 2/haloperoxidase" evidence="8">
    <location>
        <begin position="104"/>
        <end position="309"/>
    </location>
</feature>
<dbReference type="PANTHER" id="PTHR10165">
    <property type="entry name" value="LIPID PHOSPHATE PHOSPHATASE"/>
    <property type="match status" value="1"/>
</dbReference>
<accession>A0A0A1URE3</accession>
<keyword evidence="3 7" id="KW-0812">Transmembrane</keyword>
<feature type="transmembrane region" description="Helical" evidence="7">
    <location>
        <begin position="291"/>
        <end position="313"/>
    </location>
</feature>
<evidence type="ECO:0000256" key="6">
    <source>
        <dbReference type="SAM" id="MobiDB-lite"/>
    </source>
</evidence>
<evidence type="ECO:0000256" key="5">
    <source>
        <dbReference type="ARBA" id="ARBA00023136"/>
    </source>
</evidence>
<keyword evidence="4 7" id="KW-1133">Transmembrane helix</keyword>
<keyword evidence="5 7" id="KW-0472">Membrane</keyword>
<dbReference type="InterPro" id="IPR036938">
    <property type="entry name" value="PAP2/HPO_sf"/>
</dbReference>
<comment type="caution">
    <text evidence="9">The sequence shown here is derived from an EMBL/GenBank/DDBJ whole genome shotgun (WGS) entry which is preliminary data.</text>
</comment>
<dbReference type="InterPro" id="IPR000326">
    <property type="entry name" value="PAP2/HPO"/>
</dbReference>
<dbReference type="HOGENOM" id="CLU_021458_2_0_1"/>
<dbReference type="AlphaFoldDB" id="A0A0A1URE3"/>
<dbReference type="Proteomes" id="UP000030151">
    <property type="component" value="Unassembled WGS sequence"/>
</dbReference>
<feature type="transmembrane region" description="Helical" evidence="7">
    <location>
        <begin position="56"/>
        <end position="82"/>
    </location>
</feature>
<proteinExistence type="inferred from homology"/>
<name>A0A0A1URE3_9HYPO</name>
<dbReference type="GO" id="GO:0006644">
    <property type="term" value="P:phospholipid metabolic process"/>
    <property type="evidence" value="ECO:0007669"/>
    <property type="project" value="InterPro"/>
</dbReference>
<evidence type="ECO:0000259" key="8">
    <source>
        <dbReference type="SMART" id="SM00014"/>
    </source>
</evidence>
<evidence type="ECO:0000256" key="7">
    <source>
        <dbReference type="SAM" id="Phobius"/>
    </source>
</evidence>
<comment type="similarity">
    <text evidence="2">Belongs to the PA-phosphatase related phosphoesterase family.</text>
</comment>
<dbReference type="SMART" id="SM00014">
    <property type="entry name" value="acidPPc"/>
    <property type="match status" value="1"/>
</dbReference>
<dbReference type="Gene3D" id="1.20.144.10">
    <property type="entry name" value="Phosphatidic acid phosphatase type 2/haloperoxidase"/>
    <property type="match status" value="1"/>
</dbReference>
<dbReference type="PANTHER" id="PTHR10165:SF154">
    <property type="entry name" value="PAP2 DOMAIN PROTEIN (AFU_ORTHOLOGUE AFUA_1G09730)"/>
    <property type="match status" value="1"/>
</dbReference>
<dbReference type="Pfam" id="PF01569">
    <property type="entry name" value="PAP2"/>
    <property type="match status" value="1"/>
</dbReference>
<evidence type="ECO:0000256" key="1">
    <source>
        <dbReference type="ARBA" id="ARBA00004141"/>
    </source>
</evidence>
<evidence type="ECO:0000313" key="9">
    <source>
        <dbReference type="EMBL" id="EXU98716.1"/>
    </source>
</evidence>
<feature type="region of interest" description="Disordered" evidence="6">
    <location>
        <begin position="232"/>
        <end position="251"/>
    </location>
</feature>
<dbReference type="GO" id="GO:0008195">
    <property type="term" value="F:phosphatidate phosphatase activity"/>
    <property type="evidence" value="ECO:0007669"/>
    <property type="project" value="TreeGrafter"/>
</dbReference>
<gene>
    <name evidence="9" type="ORF">X797_008190</name>
</gene>
<dbReference type="GO" id="GO:0046839">
    <property type="term" value="P:phospholipid dephosphorylation"/>
    <property type="evidence" value="ECO:0007669"/>
    <property type="project" value="TreeGrafter"/>
</dbReference>
<dbReference type="SUPFAM" id="SSF48317">
    <property type="entry name" value="Acid phosphatase/Vanadium-dependent haloperoxidase"/>
    <property type="match status" value="1"/>
</dbReference>
<organism evidence="9 10">
    <name type="scientific">Metarhizium robertsii</name>
    <dbReference type="NCBI Taxonomy" id="568076"/>
    <lineage>
        <taxon>Eukaryota</taxon>
        <taxon>Fungi</taxon>
        <taxon>Dikarya</taxon>
        <taxon>Ascomycota</taxon>
        <taxon>Pezizomycotina</taxon>
        <taxon>Sordariomycetes</taxon>
        <taxon>Hypocreomycetidae</taxon>
        <taxon>Hypocreales</taxon>
        <taxon>Clavicipitaceae</taxon>
        <taxon>Metarhizium</taxon>
    </lineage>
</organism>
<feature type="transmembrane region" description="Helical" evidence="7">
    <location>
        <begin position="263"/>
        <end position="285"/>
    </location>
</feature>
<dbReference type="EMBL" id="JELW01000024">
    <property type="protein sequence ID" value="EXU98716.1"/>
    <property type="molecule type" value="Genomic_DNA"/>
</dbReference>
<reference evidence="9 10" key="1">
    <citation type="submission" date="2014-02" db="EMBL/GenBank/DDBJ databases">
        <title>The genome sequence of the entomopathogenic fungus Metarhizium robertsii ARSEF 2575.</title>
        <authorList>
            <person name="Giuliano Garisto Donzelli B."/>
            <person name="Roe B.A."/>
            <person name="Macmil S.L."/>
            <person name="Krasnoff S.B."/>
            <person name="Gibson D.M."/>
        </authorList>
    </citation>
    <scope>NUCLEOTIDE SEQUENCE [LARGE SCALE GENOMIC DNA]</scope>
    <source>
        <strain evidence="9 10">ARSEF 2575</strain>
    </source>
</reference>
<feature type="transmembrane region" description="Helical" evidence="7">
    <location>
        <begin position="102"/>
        <end position="120"/>
    </location>
</feature>
<dbReference type="GO" id="GO:0016020">
    <property type="term" value="C:membrane"/>
    <property type="evidence" value="ECO:0007669"/>
    <property type="project" value="UniProtKB-SubCell"/>
</dbReference>
<evidence type="ECO:0000256" key="4">
    <source>
        <dbReference type="ARBA" id="ARBA00022989"/>
    </source>
</evidence>
<evidence type="ECO:0000313" key="10">
    <source>
        <dbReference type="Proteomes" id="UP000030151"/>
    </source>
</evidence>
<feature type="transmembrane region" description="Helical" evidence="7">
    <location>
        <begin position="7"/>
        <end position="27"/>
    </location>
</feature>
<dbReference type="InterPro" id="IPR043216">
    <property type="entry name" value="PAP-like"/>
</dbReference>
<dbReference type="OrthoDB" id="4961053at2759"/>
<evidence type="ECO:0000256" key="2">
    <source>
        <dbReference type="ARBA" id="ARBA00008816"/>
    </source>
</evidence>
<comment type="subcellular location">
    <subcellularLocation>
        <location evidence="1">Membrane</location>
        <topology evidence="1">Multi-pass membrane protein</topology>
    </subcellularLocation>
</comment>
<evidence type="ECO:0000256" key="3">
    <source>
        <dbReference type="ARBA" id="ARBA00022692"/>
    </source>
</evidence>
<dbReference type="eggNOG" id="KOG3030">
    <property type="taxonomic scope" value="Eukaryota"/>
</dbReference>
<sequence>MPSSGTVFSYTVDWAILIGLAVAGFIAGKFPPNKRPFSLHNPDISLPYKGHDTVSLGAAAAVSVVVPAVLMLCFALASLVALKASDKKSPRRHPRRHEMWKFHAGLLGLLLSAVLAFVLTNGTKNLLGKPRPNLLGRCQPDVANVANFVVSNATDAGSQLVTAAICTNTDKSVVDEGFRSFPSGHSSAVASGLVYLSLWLAARLGVGSPFLMGGTAGEVDKSERGTQTYDLDQPYGDSVHGGTDDVENGLANSKGGQDAAAPLYLLAISLMPLGAAIYICATRWYDFQHHGLDIMSGFIIGAVSSILGFRYYYQPVRVGTGFSWEPRAARSRKSMPSCCSGGDIDPFCLSGVDCIC</sequence>